<reference evidence="2 4" key="1">
    <citation type="journal article" date="2011" name="Nature">
        <title>The Medicago genome provides insight into the evolution of rhizobial symbioses.</title>
        <authorList>
            <person name="Young N.D."/>
            <person name="Debelle F."/>
            <person name="Oldroyd G.E."/>
            <person name="Geurts R."/>
            <person name="Cannon S.B."/>
            <person name="Udvardi M.K."/>
            <person name="Benedito V.A."/>
            <person name="Mayer K.F."/>
            <person name="Gouzy J."/>
            <person name="Schoof H."/>
            <person name="Van de Peer Y."/>
            <person name="Proost S."/>
            <person name="Cook D.R."/>
            <person name="Meyers B.C."/>
            <person name="Spannagl M."/>
            <person name="Cheung F."/>
            <person name="De Mita S."/>
            <person name="Krishnakumar V."/>
            <person name="Gundlach H."/>
            <person name="Zhou S."/>
            <person name="Mudge J."/>
            <person name="Bharti A.K."/>
            <person name="Murray J.D."/>
            <person name="Naoumkina M.A."/>
            <person name="Rosen B."/>
            <person name="Silverstein K.A."/>
            <person name="Tang H."/>
            <person name="Rombauts S."/>
            <person name="Zhao P.X."/>
            <person name="Zhou P."/>
            <person name="Barbe V."/>
            <person name="Bardou P."/>
            <person name="Bechner M."/>
            <person name="Bellec A."/>
            <person name="Berger A."/>
            <person name="Berges H."/>
            <person name="Bidwell S."/>
            <person name="Bisseling T."/>
            <person name="Choisne N."/>
            <person name="Couloux A."/>
            <person name="Denny R."/>
            <person name="Deshpande S."/>
            <person name="Dai X."/>
            <person name="Doyle J.J."/>
            <person name="Dudez A.M."/>
            <person name="Farmer A.D."/>
            <person name="Fouteau S."/>
            <person name="Franken C."/>
            <person name="Gibelin C."/>
            <person name="Gish J."/>
            <person name="Goldstein S."/>
            <person name="Gonzalez A.J."/>
            <person name="Green P.J."/>
            <person name="Hallab A."/>
            <person name="Hartog M."/>
            <person name="Hua A."/>
            <person name="Humphray S.J."/>
            <person name="Jeong D.H."/>
            <person name="Jing Y."/>
            <person name="Jocker A."/>
            <person name="Kenton S.M."/>
            <person name="Kim D.J."/>
            <person name="Klee K."/>
            <person name="Lai H."/>
            <person name="Lang C."/>
            <person name="Lin S."/>
            <person name="Macmil S.L."/>
            <person name="Magdelenat G."/>
            <person name="Matthews L."/>
            <person name="McCorrison J."/>
            <person name="Monaghan E.L."/>
            <person name="Mun J.H."/>
            <person name="Najar F.Z."/>
            <person name="Nicholson C."/>
            <person name="Noirot C."/>
            <person name="O'Bleness M."/>
            <person name="Paule C.R."/>
            <person name="Poulain J."/>
            <person name="Prion F."/>
            <person name="Qin B."/>
            <person name="Qu C."/>
            <person name="Retzel E.F."/>
            <person name="Riddle C."/>
            <person name="Sallet E."/>
            <person name="Samain S."/>
            <person name="Samson N."/>
            <person name="Sanders I."/>
            <person name="Saurat O."/>
            <person name="Scarpelli C."/>
            <person name="Schiex T."/>
            <person name="Segurens B."/>
            <person name="Severin A.J."/>
            <person name="Sherrier D.J."/>
            <person name="Shi R."/>
            <person name="Sims S."/>
            <person name="Singer S.R."/>
            <person name="Sinharoy S."/>
            <person name="Sterck L."/>
            <person name="Viollet A."/>
            <person name="Wang B.B."/>
            <person name="Wang K."/>
            <person name="Wang M."/>
            <person name="Wang X."/>
            <person name="Warfsmann J."/>
            <person name="Weissenbach J."/>
            <person name="White D.D."/>
            <person name="White J.D."/>
            <person name="Wiley G.B."/>
            <person name="Wincker P."/>
            <person name="Xing Y."/>
            <person name="Yang L."/>
            <person name="Yao Z."/>
            <person name="Ying F."/>
            <person name="Zhai J."/>
            <person name="Zhou L."/>
            <person name="Zuber A."/>
            <person name="Denarie J."/>
            <person name="Dixon R.A."/>
            <person name="May G.D."/>
            <person name="Schwartz D.C."/>
            <person name="Rogers J."/>
            <person name="Quetier F."/>
            <person name="Town C.D."/>
            <person name="Roe B.A."/>
        </authorList>
    </citation>
    <scope>NUCLEOTIDE SEQUENCE [LARGE SCALE GENOMIC DNA]</scope>
    <source>
        <strain evidence="2">A17</strain>
        <strain evidence="3 4">cv. Jemalong A17</strain>
    </source>
</reference>
<gene>
    <name evidence="2" type="ORF">MTR_0732s0020</name>
</gene>
<feature type="transmembrane region" description="Helical" evidence="1">
    <location>
        <begin position="177"/>
        <end position="198"/>
    </location>
</feature>
<reference evidence="3" key="3">
    <citation type="submission" date="2015-06" db="UniProtKB">
        <authorList>
            <consortium name="EnsemblPlants"/>
        </authorList>
    </citation>
    <scope>IDENTIFICATION</scope>
    <source>
        <strain evidence="3">cv. Jemalong A17</strain>
    </source>
</reference>
<name>A0A072TED6_MEDTR</name>
<dbReference type="EMBL" id="KL403456">
    <property type="protein sequence ID" value="KEH15611.1"/>
    <property type="molecule type" value="Genomic_DNA"/>
</dbReference>
<sequence>MANNTMERLALGGKYFYPPTTEQERQTFASRLHPKSAEVYLQMTQDFVDSGLTDGPLRLHGHPIPIDYFTRSKQGRQAWDDLAQKYPHECSSKTNSMLDDPGYKTPAVLDANAQEEARIRANETQELARITQEKRDKQDAERRFKEDFEKATGLPYTLDNYIANTNLKKSPDMRFHIAFVIAVIVFAIGMFDIVPITLRRFLDEHNIPYRATSSKKRTKQDIEQVIETLKKDDILPTCGNIGKALGVSRQRACVLLAENKIRYEVRHNKKTKKGDL</sequence>
<keyword evidence="1 2" id="KW-0812">Transmembrane</keyword>
<keyword evidence="4" id="KW-1185">Reference proteome</keyword>
<keyword evidence="1" id="KW-1133">Transmembrane helix</keyword>
<evidence type="ECO:0000313" key="2">
    <source>
        <dbReference type="EMBL" id="KEH15611.1"/>
    </source>
</evidence>
<reference evidence="2 4" key="2">
    <citation type="journal article" date="2014" name="BMC Genomics">
        <title>An improved genome release (version Mt4.0) for the model legume Medicago truncatula.</title>
        <authorList>
            <person name="Tang H."/>
            <person name="Krishnakumar V."/>
            <person name="Bidwell S."/>
            <person name="Rosen B."/>
            <person name="Chan A."/>
            <person name="Zhou S."/>
            <person name="Gentzbittel L."/>
            <person name="Childs K.L."/>
            <person name="Yandell M."/>
            <person name="Gundlach H."/>
            <person name="Mayer K.F."/>
            <person name="Schwartz D.C."/>
            <person name="Town C.D."/>
        </authorList>
    </citation>
    <scope>GENOME REANNOTATION</scope>
    <source>
        <strain evidence="2">A17</strain>
        <strain evidence="3 4">cv. Jemalong A17</strain>
    </source>
</reference>
<dbReference type="HOGENOM" id="CLU_1009588_0_0_1"/>
<dbReference type="Proteomes" id="UP000002051">
    <property type="component" value="Unassembled WGS sequence"/>
</dbReference>
<protein>
    <submittedName>
        <fullName evidence="2">Transmembrane protein, putative</fullName>
    </submittedName>
</protein>
<dbReference type="EnsemblPlants" id="KEH15611">
    <property type="protein sequence ID" value="KEH15611"/>
    <property type="gene ID" value="MTR_0732s0020"/>
</dbReference>
<evidence type="ECO:0000256" key="1">
    <source>
        <dbReference type="SAM" id="Phobius"/>
    </source>
</evidence>
<evidence type="ECO:0000313" key="3">
    <source>
        <dbReference type="EnsemblPlants" id="KEH15611"/>
    </source>
</evidence>
<accession>A0A072TED6</accession>
<proteinExistence type="predicted"/>
<organism evidence="2 4">
    <name type="scientific">Medicago truncatula</name>
    <name type="common">Barrel medic</name>
    <name type="synonym">Medicago tribuloides</name>
    <dbReference type="NCBI Taxonomy" id="3880"/>
    <lineage>
        <taxon>Eukaryota</taxon>
        <taxon>Viridiplantae</taxon>
        <taxon>Streptophyta</taxon>
        <taxon>Embryophyta</taxon>
        <taxon>Tracheophyta</taxon>
        <taxon>Spermatophyta</taxon>
        <taxon>Magnoliopsida</taxon>
        <taxon>eudicotyledons</taxon>
        <taxon>Gunneridae</taxon>
        <taxon>Pentapetalae</taxon>
        <taxon>rosids</taxon>
        <taxon>fabids</taxon>
        <taxon>Fabales</taxon>
        <taxon>Fabaceae</taxon>
        <taxon>Papilionoideae</taxon>
        <taxon>50 kb inversion clade</taxon>
        <taxon>NPAAA clade</taxon>
        <taxon>Hologalegina</taxon>
        <taxon>IRL clade</taxon>
        <taxon>Trifolieae</taxon>
        <taxon>Medicago</taxon>
    </lineage>
</organism>
<keyword evidence="1" id="KW-0472">Membrane</keyword>
<dbReference type="AlphaFoldDB" id="A0A072TED6"/>
<evidence type="ECO:0000313" key="4">
    <source>
        <dbReference type="Proteomes" id="UP000002051"/>
    </source>
</evidence>